<dbReference type="Pfam" id="PF01370">
    <property type="entry name" value="Epimerase"/>
    <property type="match status" value="1"/>
</dbReference>
<evidence type="ECO:0000256" key="1">
    <source>
        <dbReference type="ARBA" id="ARBA00000083"/>
    </source>
</evidence>
<feature type="domain" description="NAD-dependent epimerase/dehydratase" evidence="12">
    <location>
        <begin position="4"/>
        <end position="264"/>
    </location>
</feature>
<dbReference type="InterPro" id="IPR001509">
    <property type="entry name" value="Epimerase_deHydtase"/>
</dbReference>
<keyword evidence="9 11" id="KW-0413">Isomerase</keyword>
<dbReference type="PANTHER" id="PTHR43725">
    <property type="entry name" value="UDP-GLUCOSE 4-EPIMERASE"/>
    <property type="match status" value="1"/>
</dbReference>
<keyword evidence="10 11" id="KW-0119">Carbohydrate metabolism</keyword>
<keyword evidence="7 11" id="KW-0520">NAD</keyword>
<dbReference type="KEGG" id="eff:skT53_27920"/>
<dbReference type="SUPFAM" id="SSF51735">
    <property type="entry name" value="NAD(P)-binding Rossmann-fold domains"/>
    <property type="match status" value="1"/>
</dbReference>
<gene>
    <name evidence="13" type="ORF">skT53_27920</name>
</gene>
<dbReference type="GO" id="GO:0003978">
    <property type="term" value="F:UDP-glucose 4-epimerase activity"/>
    <property type="evidence" value="ECO:0007669"/>
    <property type="project" value="UniProtKB-UniRule"/>
</dbReference>
<sequence>MKTVLVTGGAGYIGSHTVQVLLQKGYSVVVLDNLTTGHREAIDVLSQSLKGTSSEQLSFYHGDIADRALVKEIVVRHDVNAVIHFAAKSLVGESMQRPDLYFLENTGKSVQLFSTLQECGVRHIIFSSTAAVYGIPEQIPISETIRKQPVNPYGESKLMIEQSLRWMEEAYGVKWVALRYFNAAGASLNGEIGEDHDPETHLIPLVLKTALGQRESIHIFGTDYDTPDGTCIRDYIHVLDLAEAHVLALAALQRGMASGAWNVGTGNGYTVREVIEMARTVTGREIRSIEAERRAGDPAVLVADASLIMTRLNWRPKYGLRDMIESAWQWHVNRPEGYSEAPN</sequence>
<evidence type="ECO:0000256" key="9">
    <source>
        <dbReference type="ARBA" id="ARBA00023235"/>
    </source>
</evidence>
<evidence type="ECO:0000256" key="2">
    <source>
        <dbReference type="ARBA" id="ARBA00001911"/>
    </source>
</evidence>
<dbReference type="CDD" id="cd05247">
    <property type="entry name" value="UDP_G4E_1_SDR_e"/>
    <property type="match status" value="1"/>
</dbReference>
<dbReference type="NCBIfam" id="TIGR01179">
    <property type="entry name" value="galE"/>
    <property type="match status" value="1"/>
</dbReference>
<proteinExistence type="inferred from homology"/>
<dbReference type="InterPro" id="IPR036291">
    <property type="entry name" value="NAD(P)-bd_dom_sf"/>
</dbReference>
<comment type="cofactor">
    <cofactor evidence="2 11">
        <name>NAD(+)</name>
        <dbReference type="ChEBI" id="CHEBI:57540"/>
    </cofactor>
</comment>
<evidence type="ECO:0000256" key="4">
    <source>
        <dbReference type="ARBA" id="ARBA00007637"/>
    </source>
</evidence>
<dbReference type="EC" id="5.1.3.2" evidence="5 11"/>
<dbReference type="AlphaFoldDB" id="A0A7I8DCQ5"/>
<dbReference type="GO" id="GO:0033499">
    <property type="term" value="P:galactose catabolic process via UDP-galactose, Leloir pathway"/>
    <property type="evidence" value="ECO:0007669"/>
    <property type="project" value="TreeGrafter"/>
</dbReference>
<comment type="similarity">
    <text evidence="4 11">Belongs to the NAD(P)-dependent epimerase/dehydratase family.</text>
</comment>
<evidence type="ECO:0000256" key="11">
    <source>
        <dbReference type="RuleBase" id="RU366046"/>
    </source>
</evidence>
<keyword evidence="8" id="KW-0299">Galactose metabolism</keyword>
<evidence type="ECO:0000313" key="14">
    <source>
        <dbReference type="Proteomes" id="UP000593802"/>
    </source>
</evidence>
<dbReference type="Proteomes" id="UP000593802">
    <property type="component" value="Chromosome"/>
</dbReference>
<comment type="catalytic activity">
    <reaction evidence="1 11">
        <text>UDP-alpha-D-glucose = UDP-alpha-D-galactose</text>
        <dbReference type="Rhea" id="RHEA:22168"/>
        <dbReference type="ChEBI" id="CHEBI:58885"/>
        <dbReference type="ChEBI" id="CHEBI:66914"/>
        <dbReference type="EC" id="5.1.3.2"/>
    </reaction>
</comment>
<dbReference type="InterPro" id="IPR005886">
    <property type="entry name" value="UDP_G4E"/>
</dbReference>
<evidence type="ECO:0000256" key="5">
    <source>
        <dbReference type="ARBA" id="ARBA00013189"/>
    </source>
</evidence>
<comment type="pathway">
    <text evidence="3 11">Carbohydrate metabolism; galactose metabolism.</text>
</comment>
<keyword evidence="14" id="KW-1185">Reference proteome</keyword>
<protein>
    <recommendedName>
        <fullName evidence="6 11">UDP-glucose 4-epimerase</fullName>
        <ecNumber evidence="5 11">5.1.3.2</ecNumber>
    </recommendedName>
</protein>
<evidence type="ECO:0000256" key="8">
    <source>
        <dbReference type="ARBA" id="ARBA00023144"/>
    </source>
</evidence>
<dbReference type="PANTHER" id="PTHR43725:SF53">
    <property type="entry name" value="UDP-ARABINOSE 4-EPIMERASE 1"/>
    <property type="match status" value="1"/>
</dbReference>
<name>A0A7I8DCQ5_9BACL</name>
<organism evidence="13 14">
    <name type="scientific">Effusibacillus dendaii</name>
    <dbReference type="NCBI Taxonomy" id="2743772"/>
    <lineage>
        <taxon>Bacteria</taxon>
        <taxon>Bacillati</taxon>
        <taxon>Bacillota</taxon>
        <taxon>Bacilli</taxon>
        <taxon>Bacillales</taxon>
        <taxon>Alicyclobacillaceae</taxon>
        <taxon>Effusibacillus</taxon>
    </lineage>
</organism>
<reference evidence="13 14" key="1">
    <citation type="submission" date="2020-08" db="EMBL/GenBank/DDBJ databases">
        <title>Complete Genome Sequence of Effusibacillus dendaii Strain skT53, Isolated from Farmland soil.</title>
        <authorList>
            <person name="Konishi T."/>
            <person name="Kawasaki H."/>
        </authorList>
    </citation>
    <scope>NUCLEOTIDE SEQUENCE [LARGE SCALE GENOMIC DNA]</scope>
    <source>
        <strain evidence="14">skT53</strain>
    </source>
</reference>
<accession>A0A7I8DCQ5</accession>
<dbReference type="RefSeq" id="WP_200758211.1">
    <property type="nucleotide sequence ID" value="NZ_AP023366.1"/>
</dbReference>
<dbReference type="UniPathway" id="UPA00214"/>
<dbReference type="Gene3D" id="3.40.50.720">
    <property type="entry name" value="NAD(P)-binding Rossmann-like Domain"/>
    <property type="match status" value="1"/>
</dbReference>
<dbReference type="Gene3D" id="3.90.25.10">
    <property type="entry name" value="UDP-galactose 4-epimerase, domain 1"/>
    <property type="match status" value="1"/>
</dbReference>
<evidence type="ECO:0000256" key="6">
    <source>
        <dbReference type="ARBA" id="ARBA00018569"/>
    </source>
</evidence>
<evidence type="ECO:0000313" key="13">
    <source>
        <dbReference type="EMBL" id="BCJ87807.1"/>
    </source>
</evidence>
<dbReference type="EMBL" id="AP023366">
    <property type="protein sequence ID" value="BCJ87807.1"/>
    <property type="molecule type" value="Genomic_DNA"/>
</dbReference>
<evidence type="ECO:0000256" key="3">
    <source>
        <dbReference type="ARBA" id="ARBA00004947"/>
    </source>
</evidence>
<evidence type="ECO:0000256" key="7">
    <source>
        <dbReference type="ARBA" id="ARBA00023027"/>
    </source>
</evidence>
<comment type="subunit">
    <text evidence="11">Homodimer.</text>
</comment>
<evidence type="ECO:0000256" key="10">
    <source>
        <dbReference type="ARBA" id="ARBA00023277"/>
    </source>
</evidence>
<evidence type="ECO:0000259" key="12">
    <source>
        <dbReference type="Pfam" id="PF01370"/>
    </source>
</evidence>